<dbReference type="Proteomes" id="UP001055025">
    <property type="component" value="Unassembled WGS sequence"/>
</dbReference>
<feature type="transmembrane region" description="Helical" evidence="1">
    <location>
        <begin position="31"/>
        <end position="51"/>
    </location>
</feature>
<keyword evidence="1" id="KW-1133">Transmembrane helix</keyword>
<comment type="caution">
    <text evidence="2">The sequence shown here is derived from an EMBL/GenBank/DDBJ whole genome shotgun (WGS) entry which is preliminary data.</text>
</comment>
<accession>A0AAV5B3Z0</accession>
<gene>
    <name evidence="2" type="ORF">ATOP_19400</name>
</gene>
<dbReference type="AlphaFoldDB" id="A0AAV5B3Z0"/>
<keyword evidence="1" id="KW-0472">Membrane</keyword>
<evidence type="ECO:0000256" key="1">
    <source>
        <dbReference type="SAM" id="Phobius"/>
    </source>
</evidence>
<dbReference type="EMBL" id="BQKC01000002">
    <property type="protein sequence ID" value="GJM56285.1"/>
    <property type="molecule type" value="Genomic_DNA"/>
</dbReference>
<evidence type="ECO:0000313" key="3">
    <source>
        <dbReference type="Proteomes" id="UP001055025"/>
    </source>
</evidence>
<organism evidence="2 3">
    <name type="scientific">Granulimonas faecalis</name>
    <dbReference type="NCBI Taxonomy" id="2894155"/>
    <lineage>
        <taxon>Bacteria</taxon>
        <taxon>Bacillati</taxon>
        <taxon>Actinomycetota</taxon>
        <taxon>Coriobacteriia</taxon>
        <taxon>Coriobacteriales</taxon>
        <taxon>Kribbibacteriaceae</taxon>
        <taxon>Granulimonas</taxon>
    </lineage>
</organism>
<sequence length="172" mass="17329">MGAVLAAALAALTAVLGGAFRQRVRNAVLTALWAAVFATALTAVLAASHGVSTAELCRLSPAGLLDAVISCPVDEGFLKDASAATDLLEGPDRRPVGVFRAGCPDCEAVFPIFPAGSVRWVSSAGAVGDALCERFAVTDVPAFLVEGPDGWRLAAVEDAVEAIGQTGPAAAP</sequence>
<reference evidence="2" key="1">
    <citation type="journal article" date="2022" name="Int. J. Syst. Evol. Microbiol.">
        <title>Granulimonas faecalis gen. nov., sp. nov., and Leptogranulimonas caecicola gen. nov., sp. nov., novel lactate-producing Atopobiaceae bacteria isolated from mouse intestines, and an emended description of the family Atopobiaceae.</title>
        <authorList>
            <person name="Morinaga K."/>
            <person name="Kusada H."/>
            <person name="Sakamoto S."/>
            <person name="Murakami T."/>
            <person name="Toyoda A."/>
            <person name="Mori H."/>
            <person name="Meng X.Y."/>
            <person name="Takashino M."/>
            <person name="Murotomi K."/>
            <person name="Tamaki H."/>
        </authorList>
    </citation>
    <scope>NUCLEOTIDE SEQUENCE</scope>
    <source>
        <strain evidence="2">OPF53</strain>
    </source>
</reference>
<keyword evidence="3" id="KW-1185">Reference proteome</keyword>
<dbReference type="RefSeq" id="WP_135978612.1">
    <property type="nucleotide sequence ID" value="NZ_BQKC01000002.1"/>
</dbReference>
<protein>
    <recommendedName>
        <fullName evidence="4">Thioredoxin domain-containing protein</fullName>
    </recommendedName>
</protein>
<evidence type="ECO:0008006" key="4">
    <source>
        <dbReference type="Google" id="ProtNLM"/>
    </source>
</evidence>
<proteinExistence type="predicted"/>
<name>A0AAV5B3Z0_9ACTN</name>
<evidence type="ECO:0000313" key="2">
    <source>
        <dbReference type="EMBL" id="GJM56285.1"/>
    </source>
</evidence>
<keyword evidence="1" id="KW-0812">Transmembrane</keyword>